<name>A0A915J2Z2_ROMCU</name>
<keyword evidence="2" id="KW-1185">Reference proteome</keyword>
<protein>
    <submittedName>
        <fullName evidence="3">Uncharacterized protein</fullName>
    </submittedName>
</protein>
<organism evidence="2 3">
    <name type="scientific">Romanomermis culicivorax</name>
    <name type="common">Nematode worm</name>
    <dbReference type="NCBI Taxonomy" id="13658"/>
    <lineage>
        <taxon>Eukaryota</taxon>
        <taxon>Metazoa</taxon>
        <taxon>Ecdysozoa</taxon>
        <taxon>Nematoda</taxon>
        <taxon>Enoplea</taxon>
        <taxon>Dorylaimia</taxon>
        <taxon>Mermithida</taxon>
        <taxon>Mermithoidea</taxon>
        <taxon>Mermithidae</taxon>
        <taxon>Romanomermis</taxon>
    </lineage>
</organism>
<reference evidence="3" key="1">
    <citation type="submission" date="2022-11" db="UniProtKB">
        <authorList>
            <consortium name="WormBaseParasite"/>
        </authorList>
    </citation>
    <scope>IDENTIFICATION</scope>
</reference>
<feature type="region of interest" description="Disordered" evidence="1">
    <location>
        <begin position="26"/>
        <end position="45"/>
    </location>
</feature>
<dbReference type="WBParaSite" id="nRc.2.0.1.t20238-RA">
    <property type="protein sequence ID" value="nRc.2.0.1.t20238-RA"/>
    <property type="gene ID" value="nRc.2.0.1.g20238"/>
</dbReference>
<evidence type="ECO:0000313" key="3">
    <source>
        <dbReference type="WBParaSite" id="nRc.2.0.1.t20238-RA"/>
    </source>
</evidence>
<dbReference type="Proteomes" id="UP000887565">
    <property type="component" value="Unplaced"/>
</dbReference>
<evidence type="ECO:0000256" key="1">
    <source>
        <dbReference type="SAM" id="MobiDB-lite"/>
    </source>
</evidence>
<proteinExistence type="predicted"/>
<accession>A0A915J2Z2</accession>
<dbReference type="AlphaFoldDB" id="A0A915J2Z2"/>
<sequence length="323" mass="35620">MGVSPTQISTLYDLIEIECAETFRTPKTPVRRRPSSSTIGENFLAPQTPPTTFQKVIAPRFAPSTAVTATVVNIIPSQSPSGQNCAATTTAIIPLESLTQPQTRVFVRSAQNVVAVEQNLQQPKPLRQPIFHGPFSDISNDDVVMDYQQQNQLPVTSLIMTENGEISIQNNNILLTGEEMARDSFDAQRATPNMHSNVQSGQSIPLDLHDLSLQSNSSIFGFTLNTPLKKALLNQESTQIDDKPCSSKQLTLDFSLDSLKSGNSLMGLSSSADIHLQNDVKRSMQLMNEQDSVEFCRNFAQLADVLVTPKKDGEFETNRNYFN</sequence>
<evidence type="ECO:0000313" key="2">
    <source>
        <dbReference type="Proteomes" id="UP000887565"/>
    </source>
</evidence>